<dbReference type="AlphaFoldDB" id="A0A928UWJ7"/>
<reference evidence="1" key="1">
    <citation type="submission" date="2018-02" db="EMBL/GenBank/DDBJ databases">
        <authorList>
            <person name="Vasarhelyi B.M."/>
            <person name="Deshmukh S."/>
            <person name="Balint B."/>
            <person name="Kukolya J."/>
        </authorList>
    </citation>
    <scope>NUCLEOTIDE SEQUENCE</scope>
    <source>
        <strain evidence="1">KB22</strain>
    </source>
</reference>
<evidence type="ECO:0000313" key="2">
    <source>
        <dbReference type="Proteomes" id="UP000616201"/>
    </source>
</evidence>
<dbReference type="Pfam" id="PF11199">
    <property type="entry name" value="DUF2891"/>
    <property type="match status" value="1"/>
</dbReference>
<evidence type="ECO:0000313" key="1">
    <source>
        <dbReference type="EMBL" id="MBE8714293.1"/>
    </source>
</evidence>
<dbReference type="InterPro" id="IPR021365">
    <property type="entry name" value="DUF2891"/>
</dbReference>
<dbReference type="Proteomes" id="UP000616201">
    <property type="component" value="Unassembled WGS sequence"/>
</dbReference>
<keyword evidence="2" id="KW-1185">Reference proteome</keyword>
<name>A0A928UWJ7_9SPHI</name>
<sequence>MQFNLSRIIYSIILFGMISCQSNQKDKPKDSVPVTSYKLDRSLAKKIFAMPVHCIPVEYPNKLGQTIGSAADLKTPKALRPIFYGCYDWHSSVHGYWSVIKLLKAYPDLDSIGEVRTLLNQHLTKENGLVEKAFFEDKNNLGFERTYGWAWLFKVQEELSTWENEDAKQWKSALDPLTDLLVKRYIDYLPKLVYPIRSGQHDNSAFGLSLSLDYARRVGNKEFESSIVEHSKRLFEQDKGCPLAYEPSGSDFLSPCLEEAFLMSKIMDAPAFEKWFADFLPEFTRADYTLEPGKVKDRTDGKLVHLDGLNYSRAACLYGIAKKLPVTENEHLQRIASEHIAYSLPNLSKEDDYMGSHWLGTFALYALDN</sequence>
<dbReference type="PROSITE" id="PS51257">
    <property type="entry name" value="PROKAR_LIPOPROTEIN"/>
    <property type="match status" value="1"/>
</dbReference>
<proteinExistence type="predicted"/>
<protein>
    <submittedName>
        <fullName evidence="1">DUF2891 domain-containing protein</fullName>
    </submittedName>
</protein>
<dbReference type="RefSeq" id="WP_196936459.1">
    <property type="nucleotide sequence ID" value="NZ_MU158698.1"/>
</dbReference>
<comment type="caution">
    <text evidence="1">The sequence shown here is derived from an EMBL/GenBank/DDBJ whole genome shotgun (WGS) entry which is preliminary data.</text>
</comment>
<accession>A0A928UWJ7</accession>
<organism evidence="1 2">
    <name type="scientific">Sphingobacterium hungaricum</name>
    <dbReference type="NCBI Taxonomy" id="2082723"/>
    <lineage>
        <taxon>Bacteria</taxon>
        <taxon>Pseudomonadati</taxon>
        <taxon>Bacteroidota</taxon>
        <taxon>Sphingobacteriia</taxon>
        <taxon>Sphingobacteriales</taxon>
        <taxon>Sphingobacteriaceae</taxon>
        <taxon>Sphingobacterium</taxon>
    </lineage>
</organism>
<dbReference type="EMBL" id="PRDK01000006">
    <property type="protein sequence ID" value="MBE8714293.1"/>
    <property type="molecule type" value="Genomic_DNA"/>
</dbReference>
<gene>
    <name evidence="1" type="ORF">C4F49_11420</name>
</gene>